<keyword evidence="9" id="KW-0472">Membrane</keyword>
<name>A0ABP6J5X1_9ACTN</name>
<dbReference type="InterPro" id="IPR008271">
    <property type="entry name" value="Ser/Thr_kinase_AS"/>
</dbReference>
<reference evidence="12" key="1">
    <citation type="journal article" date="2019" name="Int. J. Syst. Evol. Microbiol.">
        <title>The Global Catalogue of Microorganisms (GCM) 10K type strain sequencing project: providing services to taxonomists for standard genome sequencing and annotation.</title>
        <authorList>
            <consortium name="The Broad Institute Genomics Platform"/>
            <consortium name="The Broad Institute Genome Sequencing Center for Infectious Disease"/>
            <person name="Wu L."/>
            <person name="Ma J."/>
        </authorList>
    </citation>
    <scope>NUCLEOTIDE SEQUENCE [LARGE SCALE GENOMIC DNA]</scope>
    <source>
        <strain evidence="12">JCM 9088</strain>
    </source>
</reference>
<feature type="compositionally biased region" description="Gly residues" evidence="8">
    <location>
        <begin position="488"/>
        <end position="550"/>
    </location>
</feature>
<feature type="region of interest" description="Disordered" evidence="8">
    <location>
        <begin position="398"/>
        <end position="562"/>
    </location>
</feature>
<dbReference type="SMART" id="SM00220">
    <property type="entry name" value="S_TKc"/>
    <property type="match status" value="1"/>
</dbReference>
<proteinExistence type="predicted"/>
<evidence type="ECO:0000256" key="4">
    <source>
        <dbReference type="ARBA" id="ARBA00022741"/>
    </source>
</evidence>
<keyword evidence="4 7" id="KW-0547">Nucleotide-binding</keyword>
<dbReference type="PROSITE" id="PS50011">
    <property type="entry name" value="PROTEIN_KINASE_DOM"/>
    <property type="match status" value="1"/>
</dbReference>
<evidence type="ECO:0000256" key="5">
    <source>
        <dbReference type="ARBA" id="ARBA00022777"/>
    </source>
</evidence>
<dbReference type="Pfam" id="PF00069">
    <property type="entry name" value="Pkinase"/>
    <property type="match status" value="1"/>
</dbReference>
<dbReference type="Gene3D" id="1.10.510.10">
    <property type="entry name" value="Transferase(Phosphotransferase) domain 1"/>
    <property type="match status" value="1"/>
</dbReference>
<dbReference type="RefSeq" id="WP_344489401.1">
    <property type="nucleotide sequence ID" value="NZ_BAAAUD010000005.1"/>
</dbReference>
<gene>
    <name evidence="11" type="ORF">GCM10010446_03430</name>
</gene>
<keyword evidence="9" id="KW-0812">Transmembrane</keyword>
<feature type="compositionally biased region" description="Basic and acidic residues" evidence="8">
    <location>
        <begin position="420"/>
        <end position="430"/>
    </location>
</feature>
<dbReference type="PANTHER" id="PTHR43289">
    <property type="entry name" value="MITOGEN-ACTIVATED PROTEIN KINASE KINASE KINASE 20-RELATED"/>
    <property type="match status" value="1"/>
</dbReference>
<protein>
    <recommendedName>
        <fullName evidence="1">non-specific serine/threonine protein kinase</fullName>
        <ecNumber evidence="1">2.7.11.1</ecNumber>
    </recommendedName>
</protein>
<dbReference type="SUPFAM" id="SSF56112">
    <property type="entry name" value="Protein kinase-like (PK-like)"/>
    <property type="match status" value="1"/>
</dbReference>
<dbReference type="Proteomes" id="UP001500403">
    <property type="component" value="Unassembled WGS sequence"/>
</dbReference>
<organism evidence="11 12">
    <name type="scientific">Streptomyces enissocaesilis</name>
    <dbReference type="NCBI Taxonomy" id="332589"/>
    <lineage>
        <taxon>Bacteria</taxon>
        <taxon>Bacillati</taxon>
        <taxon>Actinomycetota</taxon>
        <taxon>Actinomycetes</taxon>
        <taxon>Kitasatosporales</taxon>
        <taxon>Streptomycetaceae</taxon>
        <taxon>Streptomyces</taxon>
        <taxon>Streptomyces rochei group</taxon>
    </lineage>
</organism>
<dbReference type="InterPro" id="IPR000719">
    <property type="entry name" value="Prot_kinase_dom"/>
</dbReference>
<dbReference type="PROSITE" id="PS00108">
    <property type="entry name" value="PROTEIN_KINASE_ST"/>
    <property type="match status" value="1"/>
</dbReference>
<feature type="binding site" evidence="7">
    <location>
        <position position="59"/>
    </location>
    <ligand>
        <name>ATP</name>
        <dbReference type="ChEBI" id="CHEBI:30616"/>
    </ligand>
</feature>
<evidence type="ECO:0000256" key="6">
    <source>
        <dbReference type="ARBA" id="ARBA00022840"/>
    </source>
</evidence>
<evidence type="ECO:0000256" key="3">
    <source>
        <dbReference type="ARBA" id="ARBA00022679"/>
    </source>
</evidence>
<dbReference type="PROSITE" id="PS00107">
    <property type="entry name" value="PROTEIN_KINASE_ATP"/>
    <property type="match status" value="1"/>
</dbReference>
<sequence>MAPEPEGSGGGVSDAPESWGMGGLVGDGRYRLTHRLGRGGMAEVFAAEDVRLGRTVAVKLLRSDLAEDPTSKARFTREAQSVAGLNHHAVVAVYDSGEDQVGGSVVPYIVMELVEGRTIRELLQNAEAPGPEQALIIVSGVLEALAYSHQHGIVHRDIKPANVIITHSGAVKVMDFGIARALHGAQSTMTQTGMVMGTPQYLSPEQALGKAVDHRSDLYATGCLLYELLALRPPFTGETPLSVVYQHVQDIPVPPSEISDVAPPELDGLVMRSLAKDPDDRFQSAEEMRGLIQYGLSMLQEQGSHTGTWNTGPVEVHEGGHTPAGGAYATTVMGHPNHGDTSQMQAGGAILPPMNPHDGAYDGGHGGGGSGRGRMWIFAVLAVVAIAAGVAFAMNRPDDNGGGGTDHKDKNPSVSSTPTKTDEKTAKPSDDESSPGTDPGTSTGGQQPSWTPSKKYPKYPPSRTPSYTPSSTPSATGTAPGTTTDGGTDTGGTDTGGTDTGGTDTGGTDTGGTDTGGTDTGGTDAGGTDTGGTDAGGTDTGGTDAGGTDVGGTDAAGGAATP</sequence>
<keyword evidence="5 11" id="KW-0418">Kinase</keyword>
<keyword evidence="9" id="KW-1133">Transmembrane helix</keyword>
<dbReference type="Gene3D" id="3.30.200.20">
    <property type="entry name" value="Phosphorylase Kinase, domain 1"/>
    <property type="match status" value="1"/>
</dbReference>
<feature type="transmembrane region" description="Helical" evidence="9">
    <location>
        <begin position="375"/>
        <end position="394"/>
    </location>
</feature>
<dbReference type="EC" id="2.7.11.1" evidence="1"/>
<accession>A0ABP6J5X1</accession>
<feature type="compositionally biased region" description="Low complexity" evidence="8">
    <location>
        <begin position="551"/>
        <end position="562"/>
    </location>
</feature>
<comment type="caution">
    <text evidence="11">The sequence shown here is derived from an EMBL/GenBank/DDBJ whole genome shotgun (WGS) entry which is preliminary data.</text>
</comment>
<dbReference type="InterPro" id="IPR017441">
    <property type="entry name" value="Protein_kinase_ATP_BS"/>
</dbReference>
<keyword evidence="6 7" id="KW-0067">ATP-binding</keyword>
<evidence type="ECO:0000313" key="11">
    <source>
        <dbReference type="EMBL" id="GAA2922611.1"/>
    </source>
</evidence>
<dbReference type="GO" id="GO:0016301">
    <property type="term" value="F:kinase activity"/>
    <property type="evidence" value="ECO:0007669"/>
    <property type="project" value="UniProtKB-KW"/>
</dbReference>
<dbReference type="InterPro" id="IPR011009">
    <property type="entry name" value="Kinase-like_dom_sf"/>
</dbReference>
<evidence type="ECO:0000256" key="7">
    <source>
        <dbReference type="PROSITE-ProRule" id="PRU10141"/>
    </source>
</evidence>
<evidence type="ECO:0000259" key="10">
    <source>
        <dbReference type="PROSITE" id="PS50011"/>
    </source>
</evidence>
<keyword evidence="3" id="KW-0808">Transferase</keyword>
<evidence type="ECO:0000256" key="2">
    <source>
        <dbReference type="ARBA" id="ARBA00022527"/>
    </source>
</evidence>
<dbReference type="PANTHER" id="PTHR43289:SF6">
    <property type="entry name" value="SERINE_THREONINE-PROTEIN KINASE NEKL-3"/>
    <property type="match status" value="1"/>
</dbReference>
<dbReference type="CDD" id="cd14014">
    <property type="entry name" value="STKc_PknB_like"/>
    <property type="match status" value="1"/>
</dbReference>
<feature type="compositionally biased region" description="Low complexity" evidence="8">
    <location>
        <begin position="434"/>
        <end position="454"/>
    </location>
</feature>
<evidence type="ECO:0000256" key="8">
    <source>
        <dbReference type="SAM" id="MobiDB-lite"/>
    </source>
</evidence>
<dbReference type="EMBL" id="BAAAUD010000005">
    <property type="protein sequence ID" value="GAA2922611.1"/>
    <property type="molecule type" value="Genomic_DNA"/>
</dbReference>
<feature type="domain" description="Protein kinase" evidence="10">
    <location>
        <begin position="30"/>
        <end position="296"/>
    </location>
</feature>
<feature type="compositionally biased region" description="Low complexity" evidence="8">
    <location>
        <begin position="464"/>
        <end position="487"/>
    </location>
</feature>
<evidence type="ECO:0000313" key="12">
    <source>
        <dbReference type="Proteomes" id="UP001500403"/>
    </source>
</evidence>
<evidence type="ECO:0000256" key="1">
    <source>
        <dbReference type="ARBA" id="ARBA00012513"/>
    </source>
</evidence>
<keyword evidence="2" id="KW-0723">Serine/threonine-protein kinase</keyword>
<keyword evidence="12" id="KW-1185">Reference proteome</keyword>
<evidence type="ECO:0000256" key="9">
    <source>
        <dbReference type="SAM" id="Phobius"/>
    </source>
</evidence>